<dbReference type="EMBL" id="NKCI01000150">
    <property type="protein sequence ID" value="RSL51351.1"/>
    <property type="molecule type" value="Genomic_DNA"/>
</dbReference>
<evidence type="ECO:0000313" key="2">
    <source>
        <dbReference type="EMBL" id="RSL51351.1"/>
    </source>
</evidence>
<reference evidence="2 3" key="1">
    <citation type="submission" date="2017-06" db="EMBL/GenBank/DDBJ databases">
        <title>Comparative genomic analysis of Ambrosia Fusariam Clade fungi.</title>
        <authorList>
            <person name="Stajich J.E."/>
            <person name="Carrillo J."/>
            <person name="Kijimoto T."/>
            <person name="Eskalen A."/>
            <person name="O'Donnell K."/>
            <person name="Kasson M."/>
        </authorList>
    </citation>
    <scope>NUCLEOTIDE SEQUENCE [LARGE SCALE GENOMIC DNA]</scope>
    <source>
        <strain evidence="2 3">NRRL62584</strain>
    </source>
</reference>
<evidence type="ECO:0008006" key="4">
    <source>
        <dbReference type="Google" id="ProtNLM"/>
    </source>
</evidence>
<protein>
    <recommendedName>
        <fullName evidence="4">Secreted protein</fullName>
    </recommendedName>
</protein>
<evidence type="ECO:0000256" key="1">
    <source>
        <dbReference type="SAM" id="SignalP"/>
    </source>
</evidence>
<feature type="chain" id="PRO_5019034523" description="Secreted protein" evidence="1">
    <location>
        <begin position="20"/>
        <end position="183"/>
    </location>
</feature>
<name>A0A428PE47_9HYPO</name>
<dbReference type="STRING" id="1325734.A0A428PE47"/>
<organism evidence="2 3">
    <name type="scientific">Fusarium duplospermum</name>
    <dbReference type="NCBI Taxonomy" id="1325734"/>
    <lineage>
        <taxon>Eukaryota</taxon>
        <taxon>Fungi</taxon>
        <taxon>Dikarya</taxon>
        <taxon>Ascomycota</taxon>
        <taxon>Pezizomycotina</taxon>
        <taxon>Sordariomycetes</taxon>
        <taxon>Hypocreomycetidae</taxon>
        <taxon>Hypocreales</taxon>
        <taxon>Nectriaceae</taxon>
        <taxon>Fusarium</taxon>
        <taxon>Fusarium solani species complex</taxon>
    </lineage>
</organism>
<evidence type="ECO:0000313" key="3">
    <source>
        <dbReference type="Proteomes" id="UP000288168"/>
    </source>
</evidence>
<feature type="signal peptide" evidence="1">
    <location>
        <begin position="1"/>
        <end position="19"/>
    </location>
</feature>
<sequence>MKPSFIISLFSATMVFASAIPETIKVLPAPIDGYQTVPLKWTGKLDKRGENVTFEGTIEEITSKVKETSDGFGLGSKQEKRAEFGKLNCGWGGSGEASGTAIGDGITYLNSFGDGYCGLDDGPYKCARVSCSYNSAIWLCNDNVTPLRVKCKDLEPFIRKIHDECYTWGFGESMVQGTFRSTE</sequence>
<proteinExistence type="predicted"/>
<comment type="caution">
    <text evidence="2">The sequence shown here is derived from an EMBL/GenBank/DDBJ whole genome shotgun (WGS) entry which is preliminary data.</text>
</comment>
<dbReference type="Proteomes" id="UP000288168">
    <property type="component" value="Unassembled WGS sequence"/>
</dbReference>
<keyword evidence="1" id="KW-0732">Signal</keyword>
<dbReference type="PANTHER" id="PTHR35605:SF1">
    <property type="entry name" value="ECP2 EFFECTOR PROTEIN DOMAIN-CONTAINING PROTEIN-RELATED"/>
    <property type="match status" value="1"/>
</dbReference>
<dbReference type="PANTHER" id="PTHR35605">
    <property type="entry name" value="ECP2 EFFECTOR PROTEIN DOMAIN-CONTAINING PROTEIN-RELATED"/>
    <property type="match status" value="1"/>
</dbReference>
<dbReference type="OrthoDB" id="3552888at2759"/>
<accession>A0A428PE47</accession>
<gene>
    <name evidence="2" type="ORF">CEP54_011446</name>
</gene>
<keyword evidence="3" id="KW-1185">Reference proteome</keyword>
<dbReference type="AlphaFoldDB" id="A0A428PE47"/>